<proteinExistence type="predicted"/>
<keyword evidence="2" id="KW-1185">Reference proteome</keyword>
<dbReference type="AlphaFoldDB" id="A0A9P0JM63"/>
<comment type="caution">
    <text evidence="1">The sequence shown here is derived from an EMBL/GenBank/DDBJ whole genome shotgun (WGS) entry which is preliminary data.</text>
</comment>
<dbReference type="Proteomes" id="UP001152888">
    <property type="component" value="Unassembled WGS sequence"/>
</dbReference>
<gene>
    <name evidence="1" type="ORF">ACAOBT_LOCUS824</name>
</gene>
<organism evidence="1 2">
    <name type="scientific">Acanthoscelides obtectus</name>
    <name type="common">Bean weevil</name>
    <name type="synonym">Bruchus obtectus</name>
    <dbReference type="NCBI Taxonomy" id="200917"/>
    <lineage>
        <taxon>Eukaryota</taxon>
        <taxon>Metazoa</taxon>
        <taxon>Ecdysozoa</taxon>
        <taxon>Arthropoda</taxon>
        <taxon>Hexapoda</taxon>
        <taxon>Insecta</taxon>
        <taxon>Pterygota</taxon>
        <taxon>Neoptera</taxon>
        <taxon>Endopterygota</taxon>
        <taxon>Coleoptera</taxon>
        <taxon>Polyphaga</taxon>
        <taxon>Cucujiformia</taxon>
        <taxon>Chrysomeloidea</taxon>
        <taxon>Chrysomelidae</taxon>
        <taxon>Bruchinae</taxon>
        <taxon>Bruchini</taxon>
        <taxon>Acanthoscelides</taxon>
    </lineage>
</organism>
<evidence type="ECO:0000313" key="2">
    <source>
        <dbReference type="Proteomes" id="UP001152888"/>
    </source>
</evidence>
<protein>
    <submittedName>
        <fullName evidence="1">Uncharacterized protein</fullName>
    </submittedName>
</protein>
<evidence type="ECO:0000313" key="1">
    <source>
        <dbReference type="EMBL" id="CAH1954929.1"/>
    </source>
</evidence>
<dbReference type="EMBL" id="CAKOFQ010006656">
    <property type="protein sequence ID" value="CAH1954929.1"/>
    <property type="molecule type" value="Genomic_DNA"/>
</dbReference>
<reference evidence="1" key="1">
    <citation type="submission" date="2022-03" db="EMBL/GenBank/DDBJ databases">
        <authorList>
            <person name="Sayadi A."/>
        </authorList>
    </citation>
    <scope>NUCLEOTIDE SEQUENCE</scope>
</reference>
<sequence length="39" mass="4618">MWEFVHSASLTGVLQSLHRPFRILTGYSFYQINKHVILK</sequence>
<name>A0A9P0JM63_ACAOB</name>
<accession>A0A9P0JM63</accession>